<dbReference type="Gene3D" id="3.30.470.20">
    <property type="entry name" value="ATP-grasp fold, B domain"/>
    <property type="match status" value="1"/>
</dbReference>
<organism evidence="6 7">
    <name type="scientific">Halanaerobium salsuginis</name>
    <dbReference type="NCBI Taxonomy" id="29563"/>
    <lineage>
        <taxon>Bacteria</taxon>
        <taxon>Bacillati</taxon>
        <taxon>Bacillota</taxon>
        <taxon>Clostridia</taxon>
        <taxon>Halanaerobiales</taxon>
        <taxon>Halanaerobiaceae</taxon>
        <taxon>Halanaerobium</taxon>
    </lineage>
</organism>
<gene>
    <name evidence="6" type="ORF">SAMN02983006_00971</name>
</gene>
<dbReference type="Proteomes" id="UP000199006">
    <property type="component" value="Unassembled WGS sequence"/>
</dbReference>
<dbReference type="Pfam" id="PF13535">
    <property type="entry name" value="ATP-grasp_4"/>
    <property type="match status" value="1"/>
</dbReference>
<dbReference type="SUPFAM" id="SSF56059">
    <property type="entry name" value="Glutathione synthetase ATP-binding domain-like"/>
    <property type="match status" value="1"/>
</dbReference>
<dbReference type="PANTHER" id="PTHR43585:SF2">
    <property type="entry name" value="ATP-GRASP ENZYME FSQD"/>
    <property type="match status" value="1"/>
</dbReference>
<dbReference type="GO" id="GO:0046872">
    <property type="term" value="F:metal ion binding"/>
    <property type="evidence" value="ECO:0007669"/>
    <property type="project" value="InterPro"/>
</dbReference>
<dbReference type="InterPro" id="IPR016185">
    <property type="entry name" value="PreATP-grasp_dom_sf"/>
</dbReference>
<feature type="domain" description="ATP-grasp" evidence="5">
    <location>
        <begin position="107"/>
        <end position="300"/>
    </location>
</feature>
<proteinExistence type="predicted"/>
<dbReference type="EMBL" id="FOTI01000009">
    <property type="protein sequence ID" value="SFL36713.1"/>
    <property type="molecule type" value="Genomic_DNA"/>
</dbReference>
<dbReference type="InterPro" id="IPR052032">
    <property type="entry name" value="ATP-dep_AA_Ligase"/>
</dbReference>
<dbReference type="OrthoDB" id="9813261at2"/>
<keyword evidence="2 4" id="KW-0547">Nucleotide-binding</keyword>
<evidence type="ECO:0000313" key="6">
    <source>
        <dbReference type="EMBL" id="SFL36713.1"/>
    </source>
</evidence>
<dbReference type="InterPro" id="IPR013815">
    <property type="entry name" value="ATP_grasp_subdomain_1"/>
</dbReference>
<dbReference type="InterPro" id="IPR011761">
    <property type="entry name" value="ATP-grasp"/>
</dbReference>
<sequence length="417" mass="46246">MRILILGAGNCQLNLIRKARAMGHQVIVSDYLPDAPGKKLADFSTSVSSFDWQGNLKVAQQYEVEAVLTTGTDQPVYTAAQIAAALEIPHYITPQIALSVTNKRIMKQKFTQAGIPTVKYKLLQTNFSDAELTDFKLPIVVKPVDSQGQRGVYKLDSIEELRAKFSEVLAFSRENRLLVEEYYPAAEITVSGWVRQGRLHLLTVTDRINFARGNHLGICSSHLFPSRYLKSNYLAINELSENIVTEFKINNGPIYFQFLLGQAGLKVNEIAVRIGGAYEDIFIPALTGVDILKLNLKLAVGEAISSSELASLNNYQLLNNKSWLSAQLFFSQAGKIVDQTPAAELMNLAGVLKADYNFKPGDQLAEIDNATARAGYFLVKAAGEKELRQRIAAVYDKLEIIDQQGKNLVLRQLGENF</sequence>
<protein>
    <submittedName>
        <fullName evidence="6">Phosphoribosylaminoimidazole carboxylase (NCAIR synthetase)</fullName>
    </submittedName>
</protein>
<keyword evidence="7" id="KW-1185">Reference proteome</keyword>
<evidence type="ECO:0000256" key="1">
    <source>
        <dbReference type="ARBA" id="ARBA00022598"/>
    </source>
</evidence>
<evidence type="ECO:0000256" key="3">
    <source>
        <dbReference type="ARBA" id="ARBA00022840"/>
    </source>
</evidence>
<dbReference type="PANTHER" id="PTHR43585">
    <property type="entry name" value="FUMIPYRROLE BIOSYNTHESIS PROTEIN C"/>
    <property type="match status" value="1"/>
</dbReference>
<evidence type="ECO:0000313" key="7">
    <source>
        <dbReference type="Proteomes" id="UP000199006"/>
    </source>
</evidence>
<dbReference type="GO" id="GO:0005524">
    <property type="term" value="F:ATP binding"/>
    <property type="evidence" value="ECO:0007669"/>
    <property type="project" value="UniProtKB-UniRule"/>
</dbReference>
<name>A0A1I4H4Y1_9FIRM</name>
<dbReference type="STRING" id="29563.SAMN02983006_00971"/>
<dbReference type="GO" id="GO:0016874">
    <property type="term" value="F:ligase activity"/>
    <property type="evidence" value="ECO:0007669"/>
    <property type="project" value="UniProtKB-KW"/>
</dbReference>
<dbReference type="SUPFAM" id="SSF52440">
    <property type="entry name" value="PreATP-grasp domain"/>
    <property type="match status" value="1"/>
</dbReference>
<evidence type="ECO:0000259" key="5">
    <source>
        <dbReference type="PROSITE" id="PS50975"/>
    </source>
</evidence>
<dbReference type="AlphaFoldDB" id="A0A1I4H4Y1"/>
<dbReference type="RefSeq" id="WP_089860577.1">
    <property type="nucleotide sequence ID" value="NZ_FOTI01000009.1"/>
</dbReference>
<dbReference type="Gene3D" id="3.40.50.20">
    <property type="match status" value="1"/>
</dbReference>
<evidence type="ECO:0000256" key="2">
    <source>
        <dbReference type="ARBA" id="ARBA00022741"/>
    </source>
</evidence>
<reference evidence="6 7" key="1">
    <citation type="submission" date="2016-10" db="EMBL/GenBank/DDBJ databases">
        <authorList>
            <person name="de Groot N.N."/>
        </authorList>
    </citation>
    <scope>NUCLEOTIDE SEQUENCE [LARGE SCALE GENOMIC DNA]</scope>
    <source>
        <strain evidence="6 7">ATCC 51327</strain>
    </source>
</reference>
<keyword evidence="1" id="KW-0436">Ligase</keyword>
<dbReference type="PROSITE" id="PS50975">
    <property type="entry name" value="ATP_GRASP"/>
    <property type="match status" value="1"/>
</dbReference>
<dbReference type="Pfam" id="PF18603">
    <property type="entry name" value="LAL_C2"/>
    <property type="match status" value="1"/>
</dbReference>
<dbReference type="InterPro" id="IPR040570">
    <property type="entry name" value="LAL_C2"/>
</dbReference>
<evidence type="ECO:0000256" key="4">
    <source>
        <dbReference type="PROSITE-ProRule" id="PRU00409"/>
    </source>
</evidence>
<keyword evidence="3 4" id="KW-0067">ATP-binding</keyword>
<dbReference type="Gene3D" id="3.30.1490.20">
    <property type="entry name" value="ATP-grasp fold, A domain"/>
    <property type="match status" value="1"/>
</dbReference>
<accession>A0A1I4H4Y1</accession>